<organism evidence="2 3">
    <name type="scientific">Trachymyrmex cornetzi</name>
    <dbReference type="NCBI Taxonomy" id="471704"/>
    <lineage>
        <taxon>Eukaryota</taxon>
        <taxon>Metazoa</taxon>
        <taxon>Ecdysozoa</taxon>
        <taxon>Arthropoda</taxon>
        <taxon>Hexapoda</taxon>
        <taxon>Insecta</taxon>
        <taxon>Pterygota</taxon>
        <taxon>Neoptera</taxon>
        <taxon>Endopterygota</taxon>
        <taxon>Hymenoptera</taxon>
        <taxon>Apocrita</taxon>
        <taxon>Aculeata</taxon>
        <taxon>Formicoidea</taxon>
        <taxon>Formicidae</taxon>
        <taxon>Myrmicinae</taxon>
        <taxon>Trachymyrmex</taxon>
    </lineage>
</organism>
<protein>
    <submittedName>
        <fullName evidence="2">Uncharacterized protein</fullName>
    </submittedName>
</protein>
<keyword evidence="3" id="KW-1185">Reference proteome</keyword>
<dbReference type="AlphaFoldDB" id="A0A151J1T7"/>
<evidence type="ECO:0000313" key="2">
    <source>
        <dbReference type="EMBL" id="KYN15945.1"/>
    </source>
</evidence>
<dbReference type="STRING" id="471704.A0A151J1T7"/>
<feature type="coiled-coil region" evidence="1">
    <location>
        <begin position="53"/>
        <end position="85"/>
    </location>
</feature>
<keyword evidence="1" id="KW-0175">Coiled coil</keyword>
<name>A0A151J1T7_9HYME</name>
<gene>
    <name evidence="2" type="ORF">ALC57_11804</name>
</gene>
<reference evidence="2 3" key="1">
    <citation type="submission" date="2015-09" db="EMBL/GenBank/DDBJ databases">
        <title>Trachymyrmex cornetzi WGS genome.</title>
        <authorList>
            <person name="Nygaard S."/>
            <person name="Hu H."/>
            <person name="Boomsma J."/>
            <person name="Zhang G."/>
        </authorList>
    </citation>
    <scope>NUCLEOTIDE SEQUENCE [LARGE SCALE GENOMIC DNA]</scope>
    <source>
        <strain evidence="2">Tcor2-1</strain>
        <tissue evidence="2">Whole body</tissue>
    </source>
</reference>
<dbReference type="EMBL" id="KQ980479">
    <property type="protein sequence ID" value="KYN15945.1"/>
    <property type="molecule type" value="Genomic_DNA"/>
</dbReference>
<evidence type="ECO:0000256" key="1">
    <source>
        <dbReference type="SAM" id="Coils"/>
    </source>
</evidence>
<evidence type="ECO:0000313" key="3">
    <source>
        <dbReference type="Proteomes" id="UP000078492"/>
    </source>
</evidence>
<dbReference type="Proteomes" id="UP000078492">
    <property type="component" value="Unassembled WGS sequence"/>
</dbReference>
<accession>A0A151J1T7</accession>
<sequence>MDNKKNKEGNELVEVIREKGWSILWTYTGGRGDSVINYVLVDEGRERGEGEEYRKQKREYKELCGNKKKEENERCERKVEGAKNEGLVWEIVNRERKKVWLFDALIWAMVSCGVEIWGWKERGGRMERLKDRYLRWVEGGTLGYMIREEIQRGNLRGRAGKRAWAFEERLKGEGGREREQYFVERGVEVDRGMRGDGEGEVNFEEIQERDREMQRVERWEKIRDSRYNRWYGWIKGEGLPKYLSKGWGEGRWRRVARFRLGNEVKEGRYWEEEEERKCRLCGSGWETWEHIWEGCRAWKMGSWQEVVGRILGEEGEGEEWMREVEEERRRMWEEGGVGEG</sequence>
<proteinExistence type="predicted"/>